<sequence length="43" mass="4455">AGVMVLNAGPDVMRFAPSLVVEDADIDEGMQRFAHAVAKVVGA</sequence>
<dbReference type="Proteomes" id="UP000281340">
    <property type="component" value="Unassembled WGS sequence"/>
</dbReference>
<accession>A0A3L9ICZ7</accession>
<dbReference type="InterPro" id="IPR015422">
    <property type="entry name" value="PyrdxlP-dep_Trfase_small"/>
</dbReference>
<comment type="caution">
    <text evidence="1">The sequence shown here is derived from an EMBL/GenBank/DDBJ whole genome shotgun (WGS) entry which is preliminary data.</text>
</comment>
<dbReference type="SUPFAM" id="SSF53383">
    <property type="entry name" value="PLP-dependent transferases"/>
    <property type="match status" value="1"/>
</dbReference>
<organism evidence="1 2">
    <name type="scientific">Escherichia coli</name>
    <dbReference type="NCBI Taxonomy" id="562"/>
    <lineage>
        <taxon>Bacteria</taxon>
        <taxon>Pseudomonadati</taxon>
        <taxon>Pseudomonadota</taxon>
        <taxon>Gammaproteobacteria</taxon>
        <taxon>Enterobacterales</taxon>
        <taxon>Enterobacteriaceae</taxon>
        <taxon>Escherichia</taxon>
    </lineage>
</organism>
<gene>
    <name evidence="1" type="ORF">EAI46_06860</name>
</gene>
<dbReference type="Pfam" id="PF00202">
    <property type="entry name" value="Aminotran_3"/>
    <property type="match status" value="1"/>
</dbReference>
<reference evidence="1 2" key="1">
    <citation type="submission" date="2018-10" db="EMBL/GenBank/DDBJ databases">
        <title>Comparison of Escherichia coli isolates recovered from retail chicken and from chicken fecal samples by antimicrobial susceptibility test and whole genome sequencing.</title>
        <authorList>
            <person name="Tang B."/>
            <person name="Ma Y."/>
            <person name="He X."/>
            <person name="Cao L."/>
            <person name="Xia X."/>
            <person name="Yang H."/>
        </authorList>
    </citation>
    <scope>NUCLEOTIDE SEQUENCE [LARGE SCALE GENOMIC DNA]</scope>
    <source>
        <strain evidence="1 2">CMJH98b</strain>
    </source>
</reference>
<proteinExistence type="predicted"/>
<dbReference type="InterPro" id="IPR005814">
    <property type="entry name" value="Aminotrans_3"/>
</dbReference>
<protein>
    <submittedName>
        <fullName evidence="1">Aminotransferase class III-fold pyridoxal phosphate-dependent enzyme</fullName>
    </submittedName>
</protein>
<keyword evidence="1" id="KW-0032">Aminotransferase</keyword>
<dbReference type="AlphaFoldDB" id="A0A3L9ICZ7"/>
<name>A0A3L9ICZ7_ECOLX</name>
<dbReference type="EMBL" id="RDDM01000034">
    <property type="protein sequence ID" value="RLY59170.1"/>
    <property type="molecule type" value="Genomic_DNA"/>
</dbReference>
<dbReference type="GO" id="GO:0008483">
    <property type="term" value="F:transaminase activity"/>
    <property type="evidence" value="ECO:0007669"/>
    <property type="project" value="UniProtKB-KW"/>
</dbReference>
<dbReference type="Gene3D" id="3.90.1150.10">
    <property type="entry name" value="Aspartate Aminotransferase, domain 1"/>
    <property type="match status" value="1"/>
</dbReference>
<feature type="non-terminal residue" evidence="1">
    <location>
        <position position="1"/>
    </location>
</feature>
<keyword evidence="1" id="KW-0808">Transferase</keyword>
<dbReference type="GO" id="GO:0030170">
    <property type="term" value="F:pyridoxal phosphate binding"/>
    <property type="evidence" value="ECO:0007669"/>
    <property type="project" value="InterPro"/>
</dbReference>
<evidence type="ECO:0000313" key="2">
    <source>
        <dbReference type="Proteomes" id="UP000281340"/>
    </source>
</evidence>
<evidence type="ECO:0000313" key="1">
    <source>
        <dbReference type="EMBL" id="RLY59170.1"/>
    </source>
</evidence>
<dbReference type="InterPro" id="IPR015424">
    <property type="entry name" value="PyrdxlP-dep_Trfase"/>
</dbReference>